<name>A0A1R3JRS4_9ROSI</name>
<dbReference type="Proteomes" id="UP000187203">
    <property type="component" value="Unassembled WGS sequence"/>
</dbReference>
<organism evidence="1 2">
    <name type="scientific">Corchorus olitorius</name>
    <dbReference type="NCBI Taxonomy" id="93759"/>
    <lineage>
        <taxon>Eukaryota</taxon>
        <taxon>Viridiplantae</taxon>
        <taxon>Streptophyta</taxon>
        <taxon>Embryophyta</taxon>
        <taxon>Tracheophyta</taxon>
        <taxon>Spermatophyta</taxon>
        <taxon>Magnoliopsida</taxon>
        <taxon>eudicotyledons</taxon>
        <taxon>Gunneridae</taxon>
        <taxon>Pentapetalae</taxon>
        <taxon>rosids</taxon>
        <taxon>malvids</taxon>
        <taxon>Malvales</taxon>
        <taxon>Malvaceae</taxon>
        <taxon>Grewioideae</taxon>
        <taxon>Apeibeae</taxon>
        <taxon>Corchorus</taxon>
    </lineage>
</organism>
<protein>
    <submittedName>
        <fullName evidence="1">ATP binding protein</fullName>
    </submittedName>
</protein>
<evidence type="ECO:0000313" key="1">
    <source>
        <dbReference type="EMBL" id="OMO97441.1"/>
    </source>
</evidence>
<proteinExistence type="predicted"/>
<comment type="caution">
    <text evidence="1">The sequence shown here is derived from an EMBL/GenBank/DDBJ whole genome shotgun (WGS) entry which is preliminary data.</text>
</comment>
<dbReference type="AlphaFoldDB" id="A0A1R3JRS4"/>
<dbReference type="OrthoDB" id="1103805at2759"/>
<dbReference type="EMBL" id="AWUE01015443">
    <property type="protein sequence ID" value="OMO97441.1"/>
    <property type="molecule type" value="Genomic_DNA"/>
</dbReference>
<reference evidence="2" key="1">
    <citation type="submission" date="2013-09" db="EMBL/GenBank/DDBJ databases">
        <title>Corchorus olitorius genome sequencing.</title>
        <authorList>
            <person name="Alam M."/>
            <person name="Haque M.S."/>
            <person name="Islam M.S."/>
            <person name="Emdad E.M."/>
            <person name="Islam M.M."/>
            <person name="Ahmed B."/>
            <person name="Halim A."/>
            <person name="Hossen Q.M.M."/>
            <person name="Hossain M.Z."/>
            <person name="Ahmed R."/>
            <person name="Khan M.M."/>
            <person name="Islam R."/>
            <person name="Rashid M.M."/>
            <person name="Khan S.A."/>
            <person name="Rahman M.S."/>
            <person name="Alam M."/>
            <person name="Yahiya A.S."/>
            <person name="Khan M.S."/>
            <person name="Azam M.S."/>
            <person name="Haque T."/>
            <person name="Lashkar M.Z.H."/>
            <person name="Akhand A.I."/>
            <person name="Morshed G."/>
            <person name="Roy S."/>
            <person name="Uddin K.S."/>
            <person name="Rabeya T."/>
            <person name="Hossain A.S."/>
            <person name="Chowdhury A."/>
            <person name="Snigdha A.R."/>
            <person name="Mortoza M.S."/>
            <person name="Matin S.A."/>
            <person name="Hoque S.M.E."/>
            <person name="Islam M.K."/>
            <person name="Roy D.K."/>
            <person name="Haider R."/>
            <person name="Moosa M.M."/>
            <person name="Elias S.M."/>
            <person name="Hasan A.M."/>
            <person name="Jahan S."/>
            <person name="Shafiuddin M."/>
            <person name="Mahmood N."/>
            <person name="Shommy N.S."/>
        </authorList>
    </citation>
    <scope>NUCLEOTIDE SEQUENCE [LARGE SCALE GENOMIC DNA]</scope>
    <source>
        <strain evidence="2">cv. O-4</strain>
    </source>
</reference>
<gene>
    <name evidence="1" type="ORF">COLO4_14622</name>
</gene>
<accession>A0A1R3JRS4</accession>
<sequence>MDVIDLSMISEEEMGELSIKGRPQITAASMVEEFIVPVMKIGLLCSATSPTERMIMSLVVNKLIDVKQSLLKLKSNNRRRIRML</sequence>
<keyword evidence="2" id="KW-1185">Reference proteome</keyword>
<evidence type="ECO:0000313" key="2">
    <source>
        <dbReference type="Proteomes" id="UP000187203"/>
    </source>
</evidence>